<dbReference type="EC" id="2.4.1.-" evidence="8"/>
<comment type="subcellular location">
    <subcellularLocation>
        <location evidence="1">Membrane</location>
        <topology evidence="1">Single-pass membrane protein</topology>
    </subcellularLocation>
</comment>
<keyword evidence="6" id="KW-1133">Transmembrane helix</keyword>
<dbReference type="Proteomes" id="UP000264800">
    <property type="component" value="Unplaced"/>
</dbReference>
<comment type="similarity">
    <text evidence="2 8">Belongs to the glycosyltransferase 92 family.</text>
</comment>
<keyword evidence="5" id="KW-0812">Transmembrane</keyword>
<dbReference type="OMA" id="MEYLEVW"/>
<dbReference type="InterPro" id="IPR008166">
    <property type="entry name" value="Glyco_transf_92"/>
</dbReference>
<reference evidence="9" key="2">
    <citation type="submission" date="2025-09" db="UniProtKB">
        <authorList>
            <consortium name="Ensembl"/>
        </authorList>
    </citation>
    <scope>IDENTIFICATION</scope>
</reference>
<dbReference type="GO" id="GO:0016757">
    <property type="term" value="F:glycosyltransferase activity"/>
    <property type="evidence" value="ECO:0007669"/>
    <property type="project" value="UniProtKB-UniRule"/>
</dbReference>
<evidence type="ECO:0000256" key="1">
    <source>
        <dbReference type="ARBA" id="ARBA00004167"/>
    </source>
</evidence>
<evidence type="ECO:0000256" key="2">
    <source>
        <dbReference type="ARBA" id="ARBA00007647"/>
    </source>
</evidence>
<keyword evidence="3 8" id="KW-0328">Glycosyltransferase</keyword>
<keyword evidence="7" id="KW-0472">Membrane</keyword>
<keyword evidence="4 8" id="KW-0808">Transferase</keyword>
<dbReference type="Ensembl" id="ENSKMAT00000006758.1">
    <property type="protein sequence ID" value="ENSKMAP00000006650.1"/>
    <property type="gene ID" value="ENSKMAG00000005008.1"/>
</dbReference>
<sequence length="393" mass="44849">VVILEDNRSSRETQTSLSTATLPSYSWGIPRCSQAREIFNSFNKLWVCPGVPLNRVRIIAIMLRSQKVAFECHLRCQEKLHISKGVINIYTNHFGFPYGTADIMCSLPSGCETPSHVALTSTVKNQKEVTDSFPYNFTVCFSTMYNFTNILQLVQSLEMLQLLGVNRVVIYKTNCSVDTQRVLDYYTNKGLVEVIPWSLSNYLNVSRRAYPHQSPADLHYFGQISALNDFLYRYMYQSRYVALHDVDELILPQKKKLGADKCYRFQNNWFPSEFTLPPPKPETLPPQDQWQNVSGMNFLAHLYREPVLSSNCKTIVSPRAVFSITVHGVLSSKKGCASIDRNIARMYHISRTPKHKQEEMIYDGRLLSFSAHLIPAVSNQLREAGLLPADNTI</sequence>
<evidence type="ECO:0000256" key="6">
    <source>
        <dbReference type="ARBA" id="ARBA00022989"/>
    </source>
</evidence>
<name>A0A3Q2ZTY3_KRYMA</name>
<dbReference type="PANTHER" id="PTHR21461:SF52">
    <property type="entry name" value="GLYCOSYLTRANSFERASE FAMILY 92 PROTEIN"/>
    <property type="match status" value="1"/>
</dbReference>
<accession>A0A3Q2ZTY3</accession>
<keyword evidence="10" id="KW-1185">Reference proteome</keyword>
<dbReference type="Pfam" id="PF01697">
    <property type="entry name" value="Glyco_transf_92"/>
    <property type="match status" value="1"/>
</dbReference>
<evidence type="ECO:0000256" key="3">
    <source>
        <dbReference type="ARBA" id="ARBA00022676"/>
    </source>
</evidence>
<evidence type="ECO:0000256" key="5">
    <source>
        <dbReference type="ARBA" id="ARBA00022692"/>
    </source>
</evidence>
<dbReference type="GO" id="GO:0005737">
    <property type="term" value="C:cytoplasm"/>
    <property type="evidence" value="ECO:0007669"/>
    <property type="project" value="TreeGrafter"/>
</dbReference>
<evidence type="ECO:0000313" key="10">
    <source>
        <dbReference type="Proteomes" id="UP000264800"/>
    </source>
</evidence>
<evidence type="ECO:0000256" key="4">
    <source>
        <dbReference type="ARBA" id="ARBA00022679"/>
    </source>
</evidence>
<reference evidence="9" key="1">
    <citation type="submission" date="2025-08" db="UniProtKB">
        <authorList>
            <consortium name="Ensembl"/>
        </authorList>
    </citation>
    <scope>IDENTIFICATION</scope>
</reference>
<organism evidence="9 10">
    <name type="scientific">Kryptolebias marmoratus</name>
    <name type="common">Mangrove killifish</name>
    <name type="synonym">Rivulus marmoratus</name>
    <dbReference type="NCBI Taxonomy" id="37003"/>
    <lineage>
        <taxon>Eukaryota</taxon>
        <taxon>Metazoa</taxon>
        <taxon>Chordata</taxon>
        <taxon>Craniata</taxon>
        <taxon>Vertebrata</taxon>
        <taxon>Euteleostomi</taxon>
        <taxon>Actinopterygii</taxon>
        <taxon>Neopterygii</taxon>
        <taxon>Teleostei</taxon>
        <taxon>Neoteleostei</taxon>
        <taxon>Acanthomorphata</taxon>
        <taxon>Ovalentaria</taxon>
        <taxon>Atherinomorphae</taxon>
        <taxon>Cyprinodontiformes</taxon>
        <taxon>Rivulidae</taxon>
        <taxon>Kryptolebias</taxon>
    </lineage>
</organism>
<dbReference type="PANTHER" id="PTHR21461">
    <property type="entry name" value="GLYCOSYLTRANSFERASE FAMILY 92 PROTEIN"/>
    <property type="match status" value="1"/>
</dbReference>
<protein>
    <recommendedName>
        <fullName evidence="8">Glycosyltransferase family 92 protein</fullName>
        <ecNumber evidence="8">2.4.1.-</ecNumber>
    </recommendedName>
</protein>
<dbReference type="GeneTree" id="ENSGT00530000064359"/>
<dbReference type="AlphaFoldDB" id="A0A3Q2ZTY3"/>
<evidence type="ECO:0000313" key="9">
    <source>
        <dbReference type="Ensembl" id="ENSKMAP00000006650.1"/>
    </source>
</evidence>
<dbReference type="GO" id="GO:0016020">
    <property type="term" value="C:membrane"/>
    <property type="evidence" value="ECO:0007669"/>
    <property type="project" value="UniProtKB-SubCell"/>
</dbReference>
<evidence type="ECO:0000256" key="7">
    <source>
        <dbReference type="ARBA" id="ARBA00023136"/>
    </source>
</evidence>
<evidence type="ECO:0000256" key="8">
    <source>
        <dbReference type="RuleBase" id="RU366017"/>
    </source>
</evidence>
<proteinExistence type="inferred from homology"/>